<evidence type="ECO:0000313" key="14">
    <source>
        <dbReference type="EMBL" id="SDO90744.1"/>
    </source>
</evidence>
<dbReference type="Pfam" id="PF02899">
    <property type="entry name" value="Phage_int_SAM_1"/>
    <property type="match status" value="1"/>
</dbReference>
<keyword evidence="15" id="KW-1185">Reference proteome</keyword>
<dbReference type="Pfam" id="PF00589">
    <property type="entry name" value="Phage_integrase"/>
    <property type="match status" value="1"/>
</dbReference>
<comment type="subcellular location">
    <subcellularLocation>
        <location evidence="2">Cytoplasm</location>
    </subcellularLocation>
</comment>
<dbReference type="EMBL" id="FNJM01000001">
    <property type="protein sequence ID" value="SDO90744.1"/>
    <property type="molecule type" value="Genomic_DNA"/>
</dbReference>
<dbReference type="GO" id="GO:0005737">
    <property type="term" value="C:cytoplasm"/>
    <property type="evidence" value="ECO:0007669"/>
    <property type="project" value="UniProtKB-SubCell"/>
</dbReference>
<dbReference type="PROSITE" id="PS51898">
    <property type="entry name" value="TYR_RECOMBINASE"/>
    <property type="match status" value="1"/>
</dbReference>
<dbReference type="STRING" id="94869.SAMN04488529_101794"/>
<keyword evidence="7" id="KW-0229">DNA integration</keyword>
<evidence type="ECO:0000256" key="1">
    <source>
        <dbReference type="ARBA" id="ARBA00003283"/>
    </source>
</evidence>
<name>A0A1H0ND89_9CLOT</name>
<evidence type="ECO:0000256" key="7">
    <source>
        <dbReference type="ARBA" id="ARBA00022908"/>
    </source>
</evidence>
<evidence type="ECO:0000256" key="8">
    <source>
        <dbReference type="ARBA" id="ARBA00023125"/>
    </source>
</evidence>
<dbReference type="InterPro" id="IPR010998">
    <property type="entry name" value="Integrase_recombinase_N"/>
</dbReference>
<dbReference type="GO" id="GO:0006310">
    <property type="term" value="P:DNA recombination"/>
    <property type="evidence" value="ECO:0007669"/>
    <property type="project" value="UniProtKB-KW"/>
</dbReference>
<dbReference type="AlphaFoldDB" id="A0A1H0ND89"/>
<evidence type="ECO:0000256" key="9">
    <source>
        <dbReference type="ARBA" id="ARBA00023172"/>
    </source>
</evidence>
<evidence type="ECO:0000256" key="10">
    <source>
        <dbReference type="ARBA" id="ARBA00023306"/>
    </source>
</evidence>
<evidence type="ECO:0000256" key="3">
    <source>
        <dbReference type="ARBA" id="ARBA00008857"/>
    </source>
</evidence>
<dbReference type="InterPro" id="IPR050090">
    <property type="entry name" value="Tyrosine_recombinase_XerCD"/>
</dbReference>
<dbReference type="GO" id="GO:0015074">
    <property type="term" value="P:DNA integration"/>
    <property type="evidence" value="ECO:0007669"/>
    <property type="project" value="UniProtKB-KW"/>
</dbReference>
<sequence length="455" mass="52952">MQLTTKSYKYKNYEYTKEIKDLINIDLNSTDKKKLHNIYSNYYNLNSERIYEFIIEDLYILVEKHKLPTSQLSKIYNVGIRYIQIWLKELGLNRTLKKASKISSKNKISPVLNKLTDSNYKLEIKDKFGISEAKIINLPQCVIDFLNYLETIKGKSNNTIEAYKVDLTMFFRFLKVYKGLVFDKNLEFEEIQINDIDNSFIRKIKLTDLYAFLSFTEKQRGNGTHARARKVATLKSFFKFLQGKSKIIDDNPTLELESPKINKRQPVYLTLDESVNLLHSMNKENKNFERDYCIITLFLNCGMRLSELCSIKIDKIKGDILTIIGKGNKERTVYLNAACIRSIYAYLAVREDFKATDDEKKYLLLSSHQKPINKRTVEVLVKKHVRSSGMTNDKYTPHKLRHTAATLMYKHGNVDIRSLQSILGHENIATTQIYTHVDNDTLRDAVNSNPLANIK</sequence>
<keyword evidence="10" id="KW-0131">Cell cycle</keyword>
<evidence type="ECO:0000256" key="11">
    <source>
        <dbReference type="PROSITE-ProRule" id="PRU01248"/>
    </source>
</evidence>
<reference evidence="14 15" key="1">
    <citation type="submission" date="2016-10" db="EMBL/GenBank/DDBJ databases">
        <authorList>
            <person name="de Groot N.N."/>
        </authorList>
    </citation>
    <scope>NUCLEOTIDE SEQUENCE [LARGE SCALE GENOMIC DNA]</scope>
    <source>
        <strain evidence="14 15">DSM 12272</strain>
    </source>
</reference>
<evidence type="ECO:0000259" key="12">
    <source>
        <dbReference type="PROSITE" id="PS51898"/>
    </source>
</evidence>
<dbReference type="PROSITE" id="PS51900">
    <property type="entry name" value="CB"/>
    <property type="match status" value="1"/>
</dbReference>
<dbReference type="PANTHER" id="PTHR30349">
    <property type="entry name" value="PHAGE INTEGRASE-RELATED"/>
    <property type="match status" value="1"/>
</dbReference>
<comment type="function">
    <text evidence="1">Site-specific tyrosine recombinase, which acts by catalyzing the cutting and rejoining of the recombining DNA molecules.</text>
</comment>
<dbReference type="SUPFAM" id="SSF56349">
    <property type="entry name" value="DNA breaking-rejoining enzymes"/>
    <property type="match status" value="1"/>
</dbReference>
<evidence type="ECO:0000256" key="6">
    <source>
        <dbReference type="ARBA" id="ARBA00022829"/>
    </source>
</evidence>
<organism evidence="14 15">
    <name type="scientific">Clostridium gasigenes</name>
    <dbReference type="NCBI Taxonomy" id="94869"/>
    <lineage>
        <taxon>Bacteria</taxon>
        <taxon>Bacillati</taxon>
        <taxon>Bacillota</taxon>
        <taxon>Clostridia</taxon>
        <taxon>Eubacteriales</taxon>
        <taxon>Clostridiaceae</taxon>
        <taxon>Clostridium</taxon>
    </lineage>
</organism>
<evidence type="ECO:0000256" key="2">
    <source>
        <dbReference type="ARBA" id="ARBA00004496"/>
    </source>
</evidence>
<feature type="domain" description="Core-binding (CB)" evidence="13">
    <location>
        <begin position="136"/>
        <end position="242"/>
    </location>
</feature>
<dbReference type="GO" id="GO:0051301">
    <property type="term" value="P:cell division"/>
    <property type="evidence" value="ECO:0007669"/>
    <property type="project" value="UniProtKB-KW"/>
</dbReference>
<feature type="domain" description="Tyr recombinase" evidence="12">
    <location>
        <begin position="264"/>
        <end position="447"/>
    </location>
</feature>
<dbReference type="GO" id="GO:0003677">
    <property type="term" value="F:DNA binding"/>
    <property type="evidence" value="ECO:0007669"/>
    <property type="project" value="UniProtKB-UniRule"/>
</dbReference>
<evidence type="ECO:0000259" key="13">
    <source>
        <dbReference type="PROSITE" id="PS51900"/>
    </source>
</evidence>
<dbReference type="InterPro" id="IPR002104">
    <property type="entry name" value="Integrase_catalytic"/>
</dbReference>
<keyword evidence="6" id="KW-0159">Chromosome partition</keyword>
<gene>
    <name evidence="14" type="ORF">SAMN04488529_101794</name>
</gene>
<dbReference type="InterPro" id="IPR013762">
    <property type="entry name" value="Integrase-like_cat_sf"/>
</dbReference>
<comment type="similarity">
    <text evidence="3">Belongs to the 'phage' integrase family.</text>
</comment>
<protein>
    <submittedName>
        <fullName evidence="14">Site-specific recombinase XerD</fullName>
    </submittedName>
</protein>
<keyword evidence="9" id="KW-0233">DNA recombination</keyword>
<dbReference type="Proteomes" id="UP000198597">
    <property type="component" value="Unassembled WGS sequence"/>
</dbReference>
<evidence type="ECO:0000256" key="4">
    <source>
        <dbReference type="ARBA" id="ARBA00022490"/>
    </source>
</evidence>
<evidence type="ECO:0000313" key="15">
    <source>
        <dbReference type="Proteomes" id="UP000198597"/>
    </source>
</evidence>
<keyword evidence="4" id="KW-0963">Cytoplasm</keyword>
<dbReference type="InterPro" id="IPR011010">
    <property type="entry name" value="DNA_brk_join_enz"/>
</dbReference>
<dbReference type="GO" id="GO:0007059">
    <property type="term" value="P:chromosome segregation"/>
    <property type="evidence" value="ECO:0007669"/>
    <property type="project" value="UniProtKB-KW"/>
</dbReference>
<evidence type="ECO:0000256" key="5">
    <source>
        <dbReference type="ARBA" id="ARBA00022618"/>
    </source>
</evidence>
<dbReference type="InterPro" id="IPR004107">
    <property type="entry name" value="Integrase_SAM-like_N"/>
</dbReference>
<keyword evidence="8 11" id="KW-0238">DNA-binding</keyword>
<keyword evidence="5" id="KW-0132">Cell division</keyword>
<accession>A0A1H0ND89</accession>
<dbReference type="Gene3D" id="1.10.150.130">
    <property type="match status" value="1"/>
</dbReference>
<proteinExistence type="inferred from homology"/>
<dbReference type="InterPro" id="IPR044068">
    <property type="entry name" value="CB"/>
</dbReference>
<dbReference type="PANTHER" id="PTHR30349:SF77">
    <property type="entry name" value="TYROSINE RECOMBINASE XERC"/>
    <property type="match status" value="1"/>
</dbReference>
<dbReference type="Gene3D" id="1.10.443.10">
    <property type="entry name" value="Intergrase catalytic core"/>
    <property type="match status" value="1"/>
</dbReference>